<dbReference type="Gene3D" id="1.25.40.10">
    <property type="entry name" value="Tetratricopeptide repeat domain"/>
    <property type="match status" value="2"/>
</dbReference>
<organism evidence="2 3">
    <name type="scientific">Echinicola arenosa</name>
    <dbReference type="NCBI Taxonomy" id="2774144"/>
    <lineage>
        <taxon>Bacteria</taxon>
        <taxon>Pseudomonadati</taxon>
        <taxon>Bacteroidota</taxon>
        <taxon>Cytophagia</taxon>
        <taxon>Cytophagales</taxon>
        <taxon>Cyclobacteriaceae</taxon>
        <taxon>Echinicola</taxon>
    </lineage>
</organism>
<protein>
    <submittedName>
        <fullName evidence="2">DUF5107 domain-containing protein</fullName>
    </submittedName>
</protein>
<dbReference type="EMBL" id="JACYTQ010000002">
    <property type="protein sequence ID" value="MBD8488394.1"/>
    <property type="molecule type" value="Genomic_DNA"/>
</dbReference>
<evidence type="ECO:0000313" key="2">
    <source>
        <dbReference type="EMBL" id="MBD8488394.1"/>
    </source>
</evidence>
<reference evidence="2 3" key="1">
    <citation type="submission" date="2020-09" db="EMBL/GenBank/DDBJ databases">
        <title>Echinicola sp. CAU 1574 isolated from sand of Sido Beach.</title>
        <authorList>
            <person name="Kim W."/>
        </authorList>
    </citation>
    <scope>NUCLEOTIDE SEQUENCE [LARGE SCALE GENOMIC DNA]</scope>
    <source>
        <strain evidence="2 3">CAU 1574</strain>
    </source>
</reference>
<proteinExistence type="predicted"/>
<dbReference type="SUPFAM" id="SSF48452">
    <property type="entry name" value="TPR-like"/>
    <property type="match status" value="1"/>
</dbReference>
<keyword evidence="3" id="KW-1185">Reference proteome</keyword>
<dbReference type="Pfam" id="PF17128">
    <property type="entry name" value="DUF5107"/>
    <property type="match status" value="1"/>
</dbReference>
<dbReference type="InterPro" id="IPR033396">
    <property type="entry name" value="DUF5107"/>
</dbReference>
<feature type="domain" description="DUF5107" evidence="1">
    <location>
        <begin position="56"/>
        <end position="358"/>
    </location>
</feature>
<accession>A0ABR9AIQ0</accession>
<name>A0ABR9AIQ0_9BACT</name>
<dbReference type="Proteomes" id="UP000647133">
    <property type="component" value="Unassembled WGS sequence"/>
</dbReference>
<gene>
    <name evidence="2" type="ORF">IFO69_06505</name>
</gene>
<evidence type="ECO:0000313" key="3">
    <source>
        <dbReference type="Proteomes" id="UP000647133"/>
    </source>
</evidence>
<dbReference type="InterPro" id="IPR011990">
    <property type="entry name" value="TPR-like_helical_dom_sf"/>
</dbReference>
<comment type="caution">
    <text evidence="2">The sequence shown here is derived from an EMBL/GenBank/DDBJ whole genome shotgun (WGS) entry which is preliminary data.</text>
</comment>
<evidence type="ECO:0000259" key="1">
    <source>
        <dbReference type="Pfam" id="PF17128"/>
    </source>
</evidence>
<sequence length="988" mass="113957">MDARNRIVMSRMAMGFFLMFLVHFSIAQETVRSREFLKEYVTYPFSDPDPVPADKKLYPYFRFDGFTDEGTVKKWKVVELENDFIKVQIMPEIGGKVWTAYDKVHQKYFLYNNEVVKFRDIAMRGPWVSGGIEANYGTIGHTPNSATSVDYLLKENSDGSQSCFVSTLDLLTRTRWVLEIKLEKDKAYFSTKSFWFNSTGNEQPYYTWMNAGIPASDDLTFLYPGTHYIGHDGKAHDWPIDEQGKDLSRYSNNDFGGSKSYHVTGAHSSYFGARWELADFGMIRYSNREDKLGKKIFLWAQSDQGKIWEDLLTDHSGQYVEIQSGRLFNQNVFNSSFTPFKQIGFLPYAAEKWTEYWYSFGDMEGFTHANLLGAYNIQIEESEVRFAFSPVKAVKDTLKIFNSAGEILAAELIDSKPLSTINHVLVCPNANQISYLELGGQRVDLQKDRKKSLSRPLKIAENYDAESAYGLYMQARDLYRFRDYLLAEQKLETALEKNDTYIPALVEMAKLKLYRMNYDAAFTYVKQALSIDTYDPEANYYYGLIADRLSLDYDAMDGFEVASLSPQFRNAAYTALSKLNLKKHNLIGSRDMAMKAMVQNSSNIEALRILYLLYRLENKQLGKEEIESKLVELNPLDHFIRFEQYFHNKDDAKKADFVSLIKSELAHETFLELGIWYASVGRLQESIGVLELAPKNAEILYWLAWLTKETPRSDAFFREAEKADLAYVFPFREESVKVLEWASNKESSWKPKYLLALIHDFRGNRKEAAALMGSERVDFAPYHVLQIRIQESATIEEKVAYAEQAIAIDPKEWRYQKILAALLSQQGKKEESVKVIQNTYKENNTNYVVGLELVKGLMKIDQYLDAERILNEIKVLPFEGATDARKYYRQTKMMLAYQALEEGEYSKALNKIEEIKLWPNNLGVGRPYPELINDKLENSLKQIVTQKMVTSGLKGNIPQEGLGKERIDEKSLIKEIKSLSFEADQRMF</sequence>